<evidence type="ECO:0000313" key="2">
    <source>
        <dbReference type="EMBL" id="PSR21822.1"/>
    </source>
</evidence>
<dbReference type="AlphaFoldDB" id="A0A2T2WHU9"/>
<name>A0A2T2WHU9_SULTH</name>
<proteinExistence type="predicted"/>
<reference evidence="2 3" key="1">
    <citation type="journal article" date="2014" name="BMC Genomics">
        <title>Comparison of environmental and isolate Sulfobacillus genomes reveals diverse carbon, sulfur, nitrogen, and hydrogen metabolisms.</title>
        <authorList>
            <person name="Justice N.B."/>
            <person name="Norman A."/>
            <person name="Brown C.T."/>
            <person name="Singh A."/>
            <person name="Thomas B.C."/>
            <person name="Banfield J.F."/>
        </authorList>
    </citation>
    <scope>NUCLEOTIDE SEQUENCE [LARGE SCALE GENOMIC DNA]</scope>
    <source>
        <strain evidence="2">AMDSBA5</strain>
    </source>
</reference>
<organism evidence="2 3">
    <name type="scientific">Sulfobacillus thermosulfidooxidans</name>
    <dbReference type="NCBI Taxonomy" id="28034"/>
    <lineage>
        <taxon>Bacteria</taxon>
        <taxon>Bacillati</taxon>
        <taxon>Bacillota</taxon>
        <taxon>Clostridia</taxon>
        <taxon>Eubacteriales</taxon>
        <taxon>Clostridiales Family XVII. Incertae Sedis</taxon>
        <taxon>Sulfobacillus</taxon>
    </lineage>
</organism>
<comment type="caution">
    <text evidence="2">The sequence shown here is derived from an EMBL/GenBank/DDBJ whole genome shotgun (WGS) entry which is preliminary data.</text>
</comment>
<feature type="region of interest" description="Disordered" evidence="1">
    <location>
        <begin position="1"/>
        <end position="20"/>
    </location>
</feature>
<evidence type="ECO:0000313" key="3">
    <source>
        <dbReference type="Proteomes" id="UP000242705"/>
    </source>
</evidence>
<protein>
    <submittedName>
        <fullName evidence="2">Uncharacterized protein</fullName>
    </submittedName>
</protein>
<evidence type="ECO:0000256" key="1">
    <source>
        <dbReference type="SAM" id="MobiDB-lite"/>
    </source>
</evidence>
<gene>
    <name evidence="2" type="ORF">C7B47_17075</name>
</gene>
<accession>A0A2T2WHU9</accession>
<feature type="compositionally biased region" description="Basic residues" evidence="1">
    <location>
        <begin position="1"/>
        <end position="16"/>
    </location>
</feature>
<sequence>MASRAFRTRPPRHSPTRRPPAAFYTLTRTLDTFLESYHPTWFETPWNATTRTGMVHLIQHLTQQGWTITQRGHHMVLMTHAAYPGLGIVVGKQWNPRRHTWHPTAFVRRI</sequence>
<dbReference type="Proteomes" id="UP000242705">
    <property type="component" value="Unassembled WGS sequence"/>
</dbReference>
<dbReference type="EMBL" id="PXYX01000100">
    <property type="protein sequence ID" value="PSR21822.1"/>
    <property type="molecule type" value="Genomic_DNA"/>
</dbReference>